<dbReference type="GO" id="GO:0016020">
    <property type="term" value="C:membrane"/>
    <property type="evidence" value="ECO:0007669"/>
    <property type="project" value="UniProtKB-SubCell"/>
</dbReference>
<reference evidence="8" key="1">
    <citation type="submission" date="2022-08" db="EMBL/GenBank/DDBJ databases">
        <authorList>
            <person name="Tistechok S."/>
            <person name="Samborskyy M."/>
            <person name="Roman I."/>
        </authorList>
    </citation>
    <scope>NUCLEOTIDE SEQUENCE</scope>
    <source>
        <strain evidence="8">DSM 103496</strain>
    </source>
</reference>
<feature type="transmembrane region" description="Helical" evidence="7">
    <location>
        <begin position="83"/>
        <end position="107"/>
    </location>
</feature>
<gene>
    <name evidence="8" type="ORF">NZH93_44735</name>
</gene>
<dbReference type="SUPFAM" id="SSF81338">
    <property type="entry name" value="Aquaporin-like"/>
    <property type="match status" value="1"/>
</dbReference>
<keyword evidence="4 7" id="KW-1133">Transmembrane helix</keyword>
<evidence type="ECO:0000256" key="7">
    <source>
        <dbReference type="SAM" id="Phobius"/>
    </source>
</evidence>
<feature type="transmembrane region" description="Helical" evidence="7">
    <location>
        <begin position="16"/>
        <end position="37"/>
    </location>
</feature>
<keyword evidence="3 6" id="KW-0812">Transmembrane</keyword>
<comment type="subcellular location">
    <subcellularLocation>
        <location evidence="1">Membrane</location>
        <topology evidence="1">Multi-pass membrane protein</topology>
    </subcellularLocation>
</comment>
<dbReference type="Gene3D" id="1.20.1080.10">
    <property type="entry name" value="Glycerol uptake facilitator protein"/>
    <property type="match status" value="1"/>
</dbReference>
<dbReference type="PANTHER" id="PTHR45724">
    <property type="entry name" value="AQUAPORIN NIP2-1"/>
    <property type="match status" value="1"/>
</dbReference>
<evidence type="ECO:0000256" key="2">
    <source>
        <dbReference type="ARBA" id="ARBA00022448"/>
    </source>
</evidence>
<evidence type="ECO:0000313" key="8">
    <source>
        <dbReference type="EMBL" id="MCS7483985.1"/>
    </source>
</evidence>
<name>A0A9X2VW13_9PSEU</name>
<dbReference type="AlphaFoldDB" id="A0A9X2VW13"/>
<sequence length="240" mass="24307">MSSPALARADVARHAAFEFVLTTTLLFVVVGLVRWLAHPASPLAIADPAVLFAVAGALVAVLIAGLMYSPLGRRSGGHMHPGVTLFVWLGGALPGSAVVPYVVAQLAGSVAGAGLARLVFGPAVEQVGYAAVGSTLGGLGLFLAEALPVALIFVVVSFFLPRPETARFVPVVIGVGVGLTIAFLASTSGASVNPARQLGPALFAGRVDGLWIYLVAPVLAPVVVALVLRVVRRSVPAPGA</sequence>
<accession>A0A9X2VW13</accession>
<dbReference type="EMBL" id="JANYMP010000039">
    <property type="protein sequence ID" value="MCS7483985.1"/>
    <property type="molecule type" value="Genomic_DNA"/>
</dbReference>
<evidence type="ECO:0000256" key="6">
    <source>
        <dbReference type="RuleBase" id="RU000477"/>
    </source>
</evidence>
<dbReference type="InterPro" id="IPR023271">
    <property type="entry name" value="Aquaporin-like"/>
</dbReference>
<dbReference type="InterPro" id="IPR034294">
    <property type="entry name" value="Aquaporin_transptr"/>
</dbReference>
<proteinExistence type="inferred from homology"/>
<protein>
    <submittedName>
        <fullName evidence="8">Aquaporin</fullName>
    </submittedName>
</protein>
<feature type="transmembrane region" description="Helical" evidence="7">
    <location>
        <begin position="49"/>
        <end position="71"/>
    </location>
</feature>
<evidence type="ECO:0000256" key="4">
    <source>
        <dbReference type="ARBA" id="ARBA00022989"/>
    </source>
</evidence>
<keyword evidence="9" id="KW-1185">Reference proteome</keyword>
<comment type="similarity">
    <text evidence="6">Belongs to the MIP/aquaporin (TC 1.A.8) family.</text>
</comment>
<organism evidence="8 9">
    <name type="scientific">Umezawaea endophytica</name>
    <dbReference type="NCBI Taxonomy" id="1654476"/>
    <lineage>
        <taxon>Bacteria</taxon>
        <taxon>Bacillati</taxon>
        <taxon>Actinomycetota</taxon>
        <taxon>Actinomycetes</taxon>
        <taxon>Pseudonocardiales</taxon>
        <taxon>Pseudonocardiaceae</taxon>
        <taxon>Umezawaea</taxon>
    </lineage>
</organism>
<feature type="transmembrane region" description="Helical" evidence="7">
    <location>
        <begin position="127"/>
        <end position="156"/>
    </location>
</feature>
<evidence type="ECO:0000313" key="9">
    <source>
        <dbReference type="Proteomes" id="UP001141259"/>
    </source>
</evidence>
<keyword evidence="5 7" id="KW-0472">Membrane</keyword>
<feature type="transmembrane region" description="Helical" evidence="7">
    <location>
        <begin position="210"/>
        <end position="231"/>
    </location>
</feature>
<dbReference type="Proteomes" id="UP001141259">
    <property type="component" value="Unassembled WGS sequence"/>
</dbReference>
<comment type="caution">
    <text evidence="8">The sequence shown here is derived from an EMBL/GenBank/DDBJ whole genome shotgun (WGS) entry which is preliminary data.</text>
</comment>
<dbReference type="GO" id="GO:0015267">
    <property type="term" value="F:channel activity"/>
    <property type="evidence" value="ECO:0007669"/>
    <property type="project" value="InterPro"/>
</dbReference>
<feature type="transmembrane region" description="Helical" evidence="7">
    <location>
        <begin position="168"/>
        <end position="190"/>
    </location>
</feature>
<dbReference type="RefSeq" id="WP_259629436.1">
    <property type="nucleotide sequence ID" value="NZ_JANYMP010000039.1"/>
</dbReference>
<evidence type="ECO:0000256" key="5">
    <source>
        <dbReference type="ARBA" id="ARBA00023136"/>
    </source>
</evidence>
<keyword evidence="2 6" id="KW-0813">Transport</keyword>
<evidence type="ECO:0000256" key="3">
    <source>
        <dbReference type="ARBA" id="ARBA00022692"/>
    </source>
</evidence>
<dbReference type="InterPro" id="IPR000425">
    <property type="entry name" value="MIP"/>
</dbReference>
<dbReference type="Pfam" id="PF00230">
    <property type="entry name" value="MIP"/>
    <property type="match status" value="1"/>
</dbReference>
<dbReference type="PANTHER" id="PTHR45724:SF13">
    <property type="entry name" value="AQUAPORIN NIP1-1-RELATED"/>
    <property type="match status" value="1"/>
</dbReference>
<evidence type="ECO:0000256" key="1">
    <source>
        <dbReference type="ARBA" id="ARBA00004141"/>
    </source>
</evidence>
<dbReference type="PRINTS" id="PR00783">
    <property type="entry name" value="MINTRINSICP"/>
</dbReference>